<dbReference type="Pfam" id="PF14559">
    <property type="entry name" value="TPR_19"/>
    <property type="match status" value="1"/>
</dbReference>
<proteinExistence type="predicted"/>
<organism evidence="5 6">
    <name type="scientific">Bilifractor porci</name>
    <dbReference type="NCBI Taxonomy" id="2606636"/>
    <lineage>
        <taxon>Bacteria</taxon>
        <taxon>Bacillati</taxon>
        <taxon>Bacillota</taxon>
        <taxon>Clostridia</taxon>
        <taxon>Lachnospirales</taxon>
        <taxon>Lachnospiraceae</taxon>
        <taxon>Bilifractor</taxon>
    </lineage>
</organism>
<feature type="coiled-coil region" evidence="1">
    <location>
        <begin position="31"/>
        <end position="68"/>
    </location>
</feature>
<dbReference type="InterPro" id="IPR011990">
    <property type="entry name" value="TPR-like_helical_dom_sf"/>
</dbReference>
<dbReference type="RefSeq" id="WP_154456678.1">
    <property type="nucleotide sequence ID" value="NZ_VUMV01000001.1"/>
</dbReference>
<keyword evidence="1" id="KW-0175">Coiled coil</keyword>
<sequence length="455" mass="50446">MRTCTNCGAQFADDELFCPVCGQEVQLVPDFETIESKIAQSEKEKEEAERKREEERRFQEQLEQQKKKRMHKLVLMFVLIAAAVIIVTVSVVAAIRSRTVNTFDYQYAQAQECYENKDYTGALEHLKKALGYEPENDDANLLLAKTEYQLDQNDEAAEVLEALLDRNGSLEEAYELLFQIYQDDSRPEKIQARLKKCSLTDILEKYSRFNPQPPVISPEGNTYNDTVKVEITADGTGEIRYTTDGTAPEKDSNLYTGKLELSQEGTITVQAILVTADGLVSDPAEAEYTISYDVPDAPVISPVSGTYKKMETEESGSYRSESVSSSSGEDTAQMITVKVPSGYTCYYSWDSKPDKSSKKYTGPVEMKLGDHVFYAVLCSKQGKLGKVASCTYIYTRVTPTPANTPTPTPVYTYTAPQNAEAVETPTPEPTETATPTPTETPTPTAAASESQSDKS</sequence>
<evidence type="ECO:0000313" key="5">
    <source>
        <dbReference type="EMBL" id="MST80862.1"/>
    </source>
</evidence>
<reference evidence="5 6" key="1">
    <citation type="submission" date="2019-08" db="EMBL/GenBank/DDBJ databases">
        <title>In-depth cultivation of the pig gut microbiome towards novel bacterial diversity and tailored functional studies.</title>
        <authorList>
            <person name="Wylensek D."/>
            <person name="Hitch T.C.A."/>
            <person name="Clavel T."/>
        </authorList>
    </citation>
    <scope>NUCLEOTIDE SEQUENCE [LARGE SCALE GENOMIC DNA]</scope>
    <source>
        <strain evidence="5 6">Oil+RF-744-WCA-WT-13</strain>
    </source>
</reference>
<evidence type="ECO:0000259" key="4">
    <source>
        <dbReference type="Pfam" id="PF13290"/>
    </source>
</evidence>
<dbReference type="InterPro" id="IPR059177">
    <property type="entry name" value="GH29D-like_dom"/>
</dbReference>
<protein>
    <submittedName>
        <fullName evidence="5">Tetratricopeptide repeat protein</fullName>
    </submittedName>
</protein>
<feature type="region of interest" description="Disordered" evidence="2">
    <location>
        <begin position="310"/>
        <end position="331"/>
    </location>
</feature>
<accession>A0A7X2P613</accession>
<gene>
    <name evidence="5" type="ORF">FYJ60_00730</name>
</gene>
<feature type="compositionally biased region" description="Low complexity" evidence="2">
    <location>
        <begin position="409"/>
        <end position="447"/>
    </location>
</feature>
<feature type="compositionally biased region" description="Low complexity" evidence="2">
    <location>
        <begin position="315"/>
        <end position="329"/>
    </location>
</feature>
<evidence type="ECO:0000256" key="1">
    <source>
        <dbReference type="SAM" id="Coils"/>
    </source>
</evidence>
<comment type="caution">
    <text evidence="5">The sequence shown here is derived from an EMBL/GenBank/DDBJ whole genome shotgun (WGS) entry which is preliminary data.</text>
</comment>
<keyword evidence="3" id="KW-0472">Membrane</keyword>
<name>A0A7X2P613_9FIRM</name>
<dbReference type="Proteomes" id="UP000466864">
    <property type="component" value="Unassembled WGS sequence"/>
</dbReference>
<feature type="domain" description="GH29D-like beta-sandwich" evidence="4">
    <location>
        <begin position="218"/>
        <end position="278"/>
    </location>
</feature>
<evidence type="ECO:0000256" key="2">
    <source>
        <dbReference type="SAM" id="MobiDB-lite"/>
    </source>
</evidence>
<feature type="transmembrane region" description="Helical" evidence="3">
    <location>
        <begin position="73"/>
        <end position="95"/>
    </location>
</feature>
<dbReference type="Gene3D" id="1.25.40.10">
    <property type="entry name" value="Tetratricopeptide repeat domain"/>
    <property type="match status" value="1"/>
</dbReference>
<dbReference type="AlphaFoldDB" id="A0A7X2P613"/>
<dbReference type="SUPFAM" id="SSF48452">
    <property type="entry name" value="TPR-like"/>
    <property type="match status" value="1"/>
</dbReference>
<keyword evidence="6" id="KW-1185">Reference proteome</keyword>
<keyword evidence="3" id="KW-0812">Transmembrane</keyword>
<feature type="region of interest" description="Disordered" evidence="2">
    <location>
        <begin position="399"/>
        <end position="455"/>
    </location>
</feature>
<evidence type="ECO:0000313" key="6">
    <source>
        <dbReference type="Proteomes" id="UP000466864"/>
    </source>
</evidence>
<evidence type="ECO:0000256" key="3">
    <source>
        <dbReference type="SAM" id="Phobius"/>
    </source>
</evidence>
<dbReference type="EMBL" id="VUMV01000001">
    <property type="protein sequence ID" value="MST80862.1"/>
    <property type="molecule type" value="Genomic_DNA"/>
</dbReference>
<keyword evidence="3" id="KW-1133">Transmembrane helix</keyword>
<dbReference type="Pfam" id="PF13290">
    <property type="entry name" value="CHB_HEX_C_1"/>
    <property type="match status" value="1"/>
</dbReference>